<evidence type="ECO:0000256" key="4">
    <source>
        <dbReference type="ARBA" id="ARBA00012574"/>
    </source>
</evidence>
<dbReference type="Pfam" id="PF05195">
    <property type="entry name" value="AMP_N"/>
    <property type="match status" value="1"/>
</dbReference>
<dbReference type="EC" id="3.4.11.9" evidence="4"/>
<gene>
    <name evidence="9" type="ORF">CCY01nite_26440</name>
</gene>
<evidence type="ECO:0000259" key="8">
    <source>
        <dbReference type="SMART" id="SM01011"/>
    </source>
</evidence>
<evidence type="ECO:0000313" key="9">
    <source>
        <dbReference type="EMBL" id="GEP96384.1"/>
    </source>
</evidence>
<evidence type="ECO:0000256" key="7">
    <source>
        <dbReference type="ARBA" id="ARBA00023211"/>
    </source>
</evidence>
<dbReference type="InterPro" id="IPR029149">
    <property type="entry name" value="Creatin/AminoP/Spt16_N"/>
</dbReference>
<dbReference type="GO" id="GO:0006508">
    <property type="term" value="P:proteolysis"/>
    <property type="evidence" value="ECO:0007669"/>
    <property type="project" value="TreeGrafter"/>
</dbReference>
<feature type="domain" description="Aminopeptidase P N-terminal" evidence="8">
    <location>
        <begin position="6"/>
        <end position="138"/>
    </location>
</feature>
<accession>A0A512RL00</accession>
<dbReference type="GO" id="GO:0030145">
    <property type="term" value="F:manganese ion binding"/>
    <property type="evidence" value="ECO:0007669"/>
    <property type="project" value="InterPro"/>
</dbReference>
<proteinExistence type="inferred from homology"/>
<dbReference type="RefSeq" id="WP_146862321.1">
    <property type="nucleotide sequence ID" value="NZ_BKAU01000002.1"/>
</dbReference>
<comment type="catalytic activity">
    <reaction evidence="1">
        <text>Release of any N-terminal amino acid, including proline, that is linked to proline, even from a dipeptide or tripeptide.</text>
        <dbReference type="EC" id="3.4.11.9"/>
    </reaction>
</comment>
<dbReference type="SUPFAM" id="SSF55920">
    <property type="entry name" value="Creatinase/aminopeptidase"/>
    <property type="match status" value="1"/>
</dbReference>
<evidence type="ECO:0000256" key="6">
    <source>
        <dbReference type="ARBA" id="ARBA00022801"/>
    </source>
</evidence>
<dbReference type="InterPro" id="IPR000994">
    <property type="entry name" value="Pept_M24"/>
</dbReference>
<dbReference type="InterPro" id="IPR052433">
    <property type="entry name" value="X-Pro_dipept-like"/>
</dbReference>
<dbReference type="SMART" id="SM01011">
    <property type="entry name" value="AMP_N"/>
    <property type="match status" value="1"/>
</dbReference>
<name>A0A512RL00_9BACT</name>
<dbReference type="Proteomes" id="UP000321436">
    <property type="component" value="Unassembled WGS sequence"/>
</dbReference>
<keyword evidence="9" id="KW-0031">Aminopeptidase</keyword>
<dbReference type="EMBL" id="BKAU01000002">
    <property type="protein sequence ID" value="GEP96384.1"/>
    <property type="molecule type" value="Genomic_DNA"/>
</dbReference>
<dbReference type="GO" id="GO:0005829">
    <property type="term" value="C:cytosol"/>
    <property type="evidence" value="ECO:0007669"/>
    <property type="project" value="TreeGrafter"/>
</dbReference>
<keyword evidence="10" id="KW-1185">Reference proteome</keyword>
<dbReference type="AlphaFoldDB" id="A0A512RL00"/>
<comment type="cofactor">
    <cofactor evidence="2">
        <name>Mn(2+)</name>
        <dbReference type="ChEBI" id="CHEBI:29035"/>
    </cofactor>
</comment>
<keyword evidence="6" id="KW-0378">Hydrolase</keyword>
<evidence type="ECO:0000256" key="2">
    <source>
        <dbReference type="ARBA" id="ARBA00001936"/>
    </source>
</evidence>
<evidence type="ECO:0000256" key="5">
    <source>
        <dbReference type="ARBA" id="ARBA00022723"/>
    </source>
</evidence>
<evidence type="ECO:0000256" key="3">
    <source>
        <dbReference type="ARBA" id="ARBA00008766"/>
    </source>
</evidence>
<comment type="similarity">
    <text evidence="3">Belongs to the peptidase M24B family.</text>
</comment>
<sequence>MQFNLFPKEVYINRRKRLQELVGSGLILLMGNQESSMNYKDNWYPFRQDSTFLYYFGLDVAGLAATIDAESGATTIFGNELSMDDIIWTGLLPTVREMAEMVGVSSTAPYQKAGKLVQDAQAHGRTVHILKPYRPENSMQLAAWLCTAPEMADSLTLIKAVIEQRAHKEAIEIKEIEDAVSISADMHMAAIRHTRPGMKEYELVAKVEEVAAAANGRLSYPVILSVNGQVLHNHYHGNTIRDGQMILNDAGAENAMHYAGDLTRTFPVGREFTSRQKELYQIVLGSMDHAISLLRPGITFREVHAQASETLLSGLKAIGLVKGDPAEAVAAGVHTLFFQCGLGHMMGLDVHDMEDLGEEYVGYTDTLKKSKEFGWKSLRLGRELETGYVLTVEPGIYMIPELIDRWAAEKKLEHFINYKAVAAYRDFGGIRIEDNFLITEDGSHKLGKHLPKTLKEIEALRLY</sequence>
<evidence type="ECO:0000256" key="1">
    <source>
        <dbReference type="ARBA" id="ARBA00001424"/>
    </source>
</evidence>
<dbReference type="PANTHER" id="PTHR43226:SF4">
    <property type="entry name" value="XAA-PRO AMINOPEPTIDASE 3"/>
    <property type="match status" value="1"/>
</dbReference>
<dbReference type="InterPro" id="IPR007865">
    <property type="entry name" value="Aminopep_P_N"/>
</dbReference>
<dbReference type="GO" id="GO:0070006">
    <property type="term" value="F:metalloaminopeptidase activity"/>
    <property type="evidence" value="ECO:0007669"/>
    <property type="project" value="InterPro"/>
</dbReference>
<comment type="caution">
    <text evidence="9">The sequence shown here is derived from an EMBL/GenBank/DDBJ whole genome shotgun (WGS) entry which is preliminary data.</text>
</comment>
<dbReference type="OrthoDB" id="9806388at2"/>
<protein>
    <recommendedName>
        <fullName evidence="4">Xaa-Pro aminopeptidase</fullName>
        <ecNumber evidence="4">3.4.11.9</ecNumber>
    </recommendedName>
</protein>
<keyword evidence="7" id="KW-0464">Manganese</keyword>
<dbReference type="Gene3D" id="3.40.350.10">
    <property type="entry name" value="Creatinase/prolidase N-terminal domain"/>
    <property type="match status" value="1"/>
</dbReference>
<keyword evidence="9" id="KW-0645">Protease</keyword>
<evidence type="ECO:0000313" key="10">
    <source>
        <dbReference type="Proteomes" id="UP000321436"/>
    </source>
</evidence>
<dbReference type="Pfam" id="PF00557">
    <property type="entry name" value="Peptidase_M24"/>
    <property type="match status" value="1"/>
</dbReference>
<dbReference type="Gene3D" id="3.90.230.10">
    <property type="entry name" value="Creatinase/methionine aminopeptidase superfamily"/>
    <property type="match status" value="1"/>
</dbReference>
<keyword evidence="5" id="KW-0479">Metal-binding</keyword>
<reference evidence="9 10" key="1">
    <citation type="submission" date="2019-07" db="EMBL/GenBank/DDBJ databases">
        <title>Whole genome shotgun sequence of Chitinophaga cymbidii NBRC 109752.</title>
        <authorList>
            <person name="Hosoyama A."/>
            <person name="Uohara A."/>
            <person name="Ohji S."/>
            <person name="Ichikawa N."/>
        </authorList>
    </citation>
    <scope>NUCLEOTIDE SEQUENCE [LARGE SCALE GENOMIC DNA]</scope>
    <source>
        <strain evidence="9 10">NBRC 109752</strain>
    </source>
</reference>
<dbReference type="SUPFAM" id="SSF53092">
    <property type="entry name" value="Creatinase/prolidase N-terminal domain"/>
    <property type="match status" value="1"/>
</dbReference>
<organism evidence="9 10">
    <name type="scientific">Chitinophaga cymbidii</name>
    <dbReference type="NCBI Taxonomy" id="1096750"/>
    <lineage>
        <taxon>Bacteria</taxon>
        <taxon>Pseudomonadati</taxon>
        <taxon>Bacteroidota</taxon>
        <taxon>Chitinophagia</taxon>
        <taxon>Chitinophagales</taxon>
        <taxon>Chitinophagaceae</taxon>
        <taxon>Chitinophaga</taxon>
    </lineage>
</organism>
<dbReference type="InterPro" id="IPR036005">
    <property type="entry name" value="Creatinase/aminopeptidase-like"/>
</dbReference>
<dbReference type="PANTHER" id="PTHR43226">
    <property type="entry name" value="XAA-PRO AMINOPEPTIDASE 3"/>
    <property type="match status" value="1"/>
</dbReference>